<dbReference type="InterPro" id="IPR039365">
    <property type="entry name" value="IS701-like"/>
</dbReference>
<evidence type="ECO:0000313" key="3">
    <source>
        <dbReference type="Proteomes" id="UP001500220"/>
    </source>
</evidence>
<dbReference type="InterPro" id="IPR012337">
    <property type="entry name" value="RNaseH-like_sf"/>
</dbReference>
<name>A0ABP3LMB5_9PSEU</name>
<organism evidence="2 3">
    <name type="scientific">Saccharopolyspora thermophila</name>
    <dbReference type="NCBI Taxonomy" id="89367"/>
    <lineage>
        <taxon>Bacteria</taxon>
        <taxon>Bacillati</taxon>
        <taxon>Actinomycetota</taxon>
        <taxon>Actinomycetes</taxon>
        <taxon>Pseudonocardiales</taxon>
        <taxon>Pseudonocardiaceae</taxon>
        <taxon>Saccharopolyspora</taxon>
    </lineage>
</organism>
<evidence type="ECO:0000313" key="2">
    <source>
        <dbReference type="EMBL" id="GAA0502689.1"/>
    </source>
</evidence>
<keyword evidence="3" id="KW-1185">Reference proteome</keyword>
<feature type="domain" description="Transposase IS701-like DDE" evidence="1">
    <location>
        <begin position="23"/>
        <end position="230"/>
    </location>
</feature>
<dbReference type="EMBL" id="BAAAHC010000001">
    <property type="protein sequence ID" value="GAA0502689.1"/>
    <property type="molecule type" value="Genomic_DNA"/>
</dbReference>
<protein>
    <submittedName>
        <fullName evidence="2">IS701 family transposase</fullName>
    </submittedName>
</protein>
<dbReference type="NCBIfam" id="NF033540">
    <property type="entry name" value="transpos_IS701"/>
    <property type="match status" value="1"/>
</dbReference>
<dbReference type="SUPFAM" id="SSF53098">
    <property type="entry name" value="Ribonuclease H-like"/>
    <property type="match status" value="1"/>
</dbReference>
<dbReference type="Proteomes" id="UP001500220">
    <property type="component" value="Unassembled WGS sequence"/>
</dbReference>
<dbReference type="InterPro" id="IPR038721">
    <property type="entry name" value="IS701-like_DDE_dom"/>
</dbReference>
<accession>A0ABP3LMB5</accession>
<sequence>MVFVVVDLVVAELDGLHERIAGRFARSEPRARVREYVSGLVAGLERKNGWTLAEHAGEVSPDGMQRLLRRADWDVDGVRDDVRDYVVERLGDRQGVLIGDETGFIKKGVRSAGVQRQYSGTAGRTENCQIGTFLAYASVHGHALIDRELYLPTSWTEDRDRCRAAGIPDEVGFATKPRQLMTMLARAFDAGVPFSWVTADEAYGQAQYLRDWLEDHDAWHVLALRCKDTLTTTDGAQQRADELIASLPGRSWRRLSVGAGAHGPRDYDWARLPIRTTWRPGRGHWLLARRSISDPTEIAYYVCYGPRRSTLLDLAWIAGSRWHIEECFQQAKNEAGLDHYQARTWRAWYAHITLSMLALAWLAATKTRAEKGEPAQATQA</sequence>
<dbReference type="PANTHER" id="PTHR33627">
    <property type="entry name" value="TRANSPOSASE"/>
    <property type="match status" value="1"/>
</dbReference>
<gene>
    <name evidence="2" type="ORF">GCM10009545_00320</name>
</gene>
<dbReference type="Pfam" id="PF13546">
    <property type="entry name" value="DDE_5"/>
    <property type="match status" value="1"/>
</dbReference>
<dbReference type="PANTHER" id="PTHR33627:SF1">
    <property type="entry name" value="TRANSPOSASE"/>
    <property type="match status" value="1"/>
</dbReference>
<proteinExistence type="predicted"/>
<comment type="caution">
    <text evidence="2">The sequence shown here is derived from an EMBL/GenBank/DDBJ whole genome shotgun (WGS) entry which is preliminary data.</text>
</comment>
<evidence type="ECO:0000259" key="1">
    <source>
        <dbReference type="Pfam" id="PF13546"/>
    </source>
</evidence>
<reference evidence="3" key="1">
    <citation type="journal article" date="2019" name="Int. J. Syst. Evol. Microbiol.">
        <title>The Global Catalogue of Microorganisms (GCM) 10K type strain sequencing project: providing services to taxonomists for standard genome sequencing and annotation.</title>
        <authorList>
            <consortium name="The Broad Institute Genomics Platform"/>
            <consortium name="The Broad Institute Genome Sequencing Center for Infectious Disease"/>
            <person name="Wu L."/>
            <person name="Ma J."/>
        </authorList>
    </citation>
    <scope>NUCLEOTIDE SEQUENCE [LARGE SCALE GENOMIC DNA]</scope>
    <source>
        <strain evidence="3">JCM 10664</strain>
    </source>
</reference>